<dbReference type="WBParaSite" id="PDA_v2.g1542.t1">
    <property type="protein sequence ID" value="PDA_v2.g1542.t1"/>
    <property type="gene ID" value="PDA_v2.g1542"/>
</dbReference>
<organism evidence="3 4">
    <name type="scientific">Panagrolaimus davidi</name>
    <dbReference type="NCBI Taxonomy" id="227884"/>
    <lineage>
        <taxon>Eukaryota</taxon>
        <taxon>Metazoa</taxon>
        <taxon>Ecdysozoa</taxon>
        <taxon>Nematoda</taxon>
        <taxon>Chromadorea</taxon>
        <taxon>Rhabditida</taxon>
        <taxon>Tylenchina</taxon>
        <taxon>Panagrolaimomorpha</taxon>
        <taxon>Panagrolaimoidea</taxon>
        <taxon>Panagrolaimidae</taxon>
        <taxon>Panagrolaimus</taxon>
    </lineage>
</organism>
<feature type="signal peptide" evidence="1">
    <location>
        <begin position="1"/>
        <end position="19"/>
    </location>
</feature>
<evidence type="ECO:0000313" key="3">
    <source>
        <dbReference type="Proteomes" id="UP000887578"/>
    </source>
</evidence>
<evidence type="ECO:0000259" key="2">
    <source>
        <dbReference type="Pfam" id="PF00135"/>
    </source>
</evidence>
<dbReference type="Proteomes" id="UP000887578">
    <property type="component" value="Unplaced"/>
</dbReference>
<dbReference type="Pfam" id="PF00135">
    <property type="entry name" value="COesterase"/>
    <property type="match status" value="1"/>
</dbReference>
<sequence>MKLIGFLSGCILLTELCQAHMILNAYKLPFEDKNNNDKSEKDFSGLIQGRKLITPSNVEGFVFLSIPIAENPIGELRFRAPIPRKKWSGILDATNYTVSCFWDSIHTSYAATDFDMSEDCIQVNVFTNRKCLIDGNCAVAMYVHGGVFEFGTPLQYQQDFIVCFLGYIFFVK</sequence>
<dbReference type="AlphaFoldDB" id="A0A914PBB9"/>
<reference evidence="4" key="1">
    <citation type="submission" date="2022-11" db="UniProtKB">
        <authorList>
            <consortium name="WormBaseParasite"/>
        </authorList>
    </citation>
    <scope>IDENTIFICATION</scope>
</reference>
<feature type="chain" id="PRO_5037642423" evidence="1">
    <location>
        <begin position="20"/>
        <end position="172"/>
    </location>
</feature>
<dbReference type="PANTHER" id="PTHR45580">
    <property type="entry name" value="PROTEIN CBG05369"/>
    <property type="match status" value="1"/>
</dbReference>
<keyword evidence="3" id="KW-1185">Reference proteome</keyword>
<protein>
    <submittedName>
        <fullName evidence="4">Carboxylesterase type B domain-containing protein</fullName>
    </submittedName>
</protein>
<dbReference type="SUPFAM" id="SSF53474">
    <property type="entry name" value="alpha/beta-Hydrolases"/>
    <property type="match status" value="1"/>
</dbReference>
<keyword evidence="1" id="KW-0732">Signal</keyword>
<feature type="domain" description="Carboxylesterase type B" evidence="2">
    <location>
        <begin position="45"/>
        <end position="162"/>
    </location>
</feature>
<evidence type="ECO:0000256" key="1">
    <source>
        <dbReference type="SAM" id="SignalP"/>
    </source>
</evidence>
<proteinExistence type="predicted"/>
<evidence type="ECO:0000313" key="4">
    <source>
        <dbReference type="WBParaSite" id="PDA_v2.g1542.t1"/>
    </source>
</evidence>
<dbReference type="InterPro" id="IPR029058">
    <property type="entry name" value="AB_hydrolase_fold"/>
</dbReference>
<accession>A0A914PBB9</accession>
<dbReference type="InterPro" id="IPR002018">
    <property type="entry name" value="CarbesteraseB"/>
</dbReference>
<dbReference type="PANTHER" id="PTHR45580:SF6">
    <property type="entry name" value="CARBOXYLESTERASE TYPE B DOMAIN-CONTAINING PROTEIN"/>
    <property type="match status" value="1"/>
</dbReference>
<name>A0A914PBB9_9BILA</name>
<dbReference type="Gene3D" id="3.40.50.1820">
    <property type="entry name" value="alpha/beta hydrolase"/>
    <property type="match status" value="1"/>
</dbReference>